<evidence type="ECO:0000313" key="10">
    <source>
        <dbReference type="Proteomes" id="UP000836841"/>
    </source>
</evidence>
<feature type="signal peptide" evidence="8">
    <location>
        <begin position="1"/>
        <end position="24"/>
    </location>
</feature>
<evidence type="ECO:0000256" key="4">
    <source>
        <dbReference type="ARBA" id="ARBA00022529"/>
    </source>
</evidence>
<dbReference type="PANTHER" id="PTHR34453:SF6">
    <property type="entry name" value="DEFENSIN-LIKE PROTEIN 23-RELATED"/>
    <property type="match status" value="1"/>
</dbReference>
<organism evidence="9 10">
    <name type="scientific">Thlaspi arvense</name>
    <name type="common">Field penny-cress</name>
    <dbReference type="NCBI Taxonomy" id="13288"/>
    <lineage>
        <taxon>Eukaryota</taxon>
        <taxon>Viridiplantae</taxon>
        <taxon>Streptophyta</taxon>
        <taxon>Embryophyta</taxon>
        <taxon>Tracheophyta</taxon>
        <taxon>Spermatophyta</taxon>
        <taxon>Magnoliopsida</taxon>
        <taxon>eudicotyledons</taxon>
        <taxon>Gunneridae</taxon>
        <taxon>Pentapetalae</taxon>
        <taxon>rosids</taxon>
        <taxon>malvids</taxon>
        <taxon>Brassicales</taxon>
        <taxon>Brassicaceae</taxon>
        <taxon>Thlaspideae</taxon>
        <taxon>Thlaspi</taxon>
    </lineage>
</organism>
<dbReference type="PANTHER" id="PTHR34453">
    <property type="entry name" value="DEFENSIN-LIKE (DEFL) FAMILY PROTEIN-RELATED"/>
    <property type="match status" value="1"/>
</dbReference>
<evidence type="ECO:0000256" key="5">
    <source>
        <dbReference type="ARBA" id="ARBA00022577"/>
    </source>
</evidence>
<proteinExistence type="inferred from homology"/>
<dbReference type="GO" id="GO:0031640">
    <property type="term" value="P:killing of cells of another organism"/>
    <property type="evidence" value="ECO:0007669"/>
    <property type="project" value="UniProtKB-KW"/>
</dbReference>
<dbReference type="Pfam" id="PF10868">
    <property type="entry name" value="Defensin_like"/>
    <property type="match status" value="1"/>
</dbReference>
<evidence type="ECO:0000256" key="2">
    <source>
        <dbReference type="ARBA" id="ARBA00006722"/>
    </source>
</evidence>
<gene>
    <name evidence="9" type="ORF">TAV2_LOCUS19722</name>
</gene>
<name>A0AAU9SQE5_THLAR</name>
<evidence type="ECO:0000313" key="9">
    <source>
        <dbReference type="EMBL" id="CAH2072374.1"/>
    </source>
</evidence>
<keyword evidence="6 8" id="KW-0732">Signal</keyword>
<evidence type="ECO:0000256" key="8">
    <source>
        <dbReference type="SAM" id="SignalP"/>
    </source>
</evidence>
<dbReference type="InterPro" id="IPR022618">
    <property type="entry name" value="Defensin-like_20-28"/>
</dbReference>
<evidence type="ECO:0000256" key="6">
    <source>
        <dbReference type="ARBA" id="ARBA00022729"/>
    </source>
</evidence>
<evidence type="ECO:0000256" key="7">
    <source>
        <dbReference type="ARBA" id="ARBA00022821"/>
    </source>
</evidence>
<dbReference type="Proteomes" id="UP000836841">
    <property type="component" value="Chromosome 6"/>
</dbReference>
<keyword evidence="7" id="KW-0611">Plant defense</keyword>
<keyword evidence="3" id="KW-0964">Secreted</keyword>
<keyword evidence="4" id="KW-0929">Antimicrobial</keyword>
<comment type="subcellular location">
    <subcellularLocation>
        <location evidence="1">Secreted</location>
    </subcellularLocation>
</comment>
<dbReference type="AlphaFoldDB" id="A0AAU9SQE5"/>
<keyword evidence="5" id="KW-0295">Fungicide</keyword>
<dbReference type="GO" id="GO:0005576">
    <property type="term" value="C:extracellular region"/>
    <property type="evidence" value="ECO:0007669"/>
    <property type="project" value="UniProtKB-SubCell"/>
</dbReference>
<protein>
    <submittedName>
        <fullName evidence="9">Uncharacterized protein</fullName>
    </submittedName>
</protein>
<sequence length="79" mass="8661">MSTTMKIVSLAMLLVLLFTIDVEGSDNSSLCCNTHPKFGPCKIPQDNERCNTWCLQGCDNKKGGFCKPLPTGSKCHCFC</sequence>
<feature type="chain" id="PRO_5043493887" evidence="8">
    <location>
        <begin position="25"/>
        <end position="79"/>
    </location>
</feature>
<accession>A0AAU9SQE5</accession>
<comment type="similarity">
    <text evidence="2">Belongs to the DEFL family.</text>
</comment>
<evidence type="ECO:0000256" key="1">
    <source>
        <dbReference type="ARBA" id="ARBA00004613"/>
    </source>
</evidence>
<dbReference type="EMBL" id="OU466862">
    <property type="protein sequence ID" value="CAH2072374.1"/>
    <property type="molecule type" value="Genomic_DNA"/>
</dbReference>
<evidence type="ECO:0000256" key="3">
    <source>
        <dbReference type="ARBA" id="ARBA00022525"/>
    </source>
</evidence>
<dbReference type="GO" id="GO:0050832">
    <property type="term" value="P:defense response to fungus"/>
    <property type="evidence" value="ECO:0007669"/>
    <property type="project" value="UniProtKB-KW"/>
</dbReference>
<reference evidence="9 10" key="1">
    <citation type="submission" date="2022-03" db="EMBL/GenBank/DDBJ databases">
        <authorList>
            <person name="Nunn A."/>
            <person name="Chopra R."/>
            <person name="Nunn A."/>
            <person name="Contreras Garrido A."/>
        </authorList>
    </citation>
    <scope>NUCLEOTIDE SEQUENCE [LARGE SCALE GENOMIC DNA]</scope>
</reference>
<keyword evidence="10" id="KW-1185">Reference proteome</keyword>